<keyword evidence="7" id="KW-1185">Reference proteome</keyword>
<sequence length="432" mass="47572">MYPFQSSKTSGGAAVSYEGEVFIIESNSSGSGLSAILQAKRLGYSTHFLTCQPEKYQSFDVNPMEAADQCTLIDTNDVIKLLHFMADKQPLAVLTFDDFHVFQAAIVAAQHGLVHTGLDGLVNVRFKEKTRMFTNVSGAGQPVLFEVREPDEIDQLPSFGLPCVVKPLDESGSTGVRVCYSKQDFQAAMQAISVMETVKKSGYKRAGKVLIEEYVEGDEYSAEMIWDAKAGLWQLIGYTKKYITLPYCIEVAHSFPYSFGNDMDDSVLAVIRSWLGSLKFLNSAAHVEFKITANGVPALMEVNPRPAGGMINELVRYAQGRDNSAALLDLHLGRALPDFPKLLKGKCATVHFLVPKEHGTVTEVIPPKEVSPGIVASKFTRKEQRVSAGNKKSDLDIGYVIAVADTQQESFELTKSYAEACRCMYEQTEEVE</sequence>
<dbReference type="GO" id="GO:0016874">
    <property type="term" value="F:ligase activity"/>
    <property type="evidence" value="ECO:0007669"/>
    <property type="project" value="UniProtKB-KW"/>
</dbReference>
<protein>
    <recommendedName>
        <fullName evidence="5">ATP-grasp domain-containing protein</fullName>
    </recommendedName>
</protein>
<evidence type="ECO:0000256" key="3">
    <source>
        <dbReference type="ARBA" id="ARBA00022840"/>
    </source>
</evidence>
<dbReference type="KEGG" id="tum:CBW65_09985"/>
<evidence type="ECO:0000313" key="7">
    <source>
        <dbReference type="Proteomes" id="UP000195437"/>
    </source>
</evidence>
<evidence type="ECO:0000259" key="5">
    <source>
        <dbReference type="PROSITE" id="PS50975"/>
    </source>
</evidence>
<feature type="domain" description="ATP-grasp" evidence="5">
    <location>
        <begin position="131"/>
        <end position="332"/>
    </location>
</feature>
<evidence type="ECO:0000256" key="4">
    <source>
        <dbReference type="PROSITE-ProRule" id="PRU00409"/>
    </source>
</evidence>
<accession>A0A1Y0IL97</accession>
<evidence type="ECO:0000313" key="6">
    <source>
        <dbReference type="EMBL" id="ARU61287.1"/>
    </source>
</evidence>
<evidence type="ECO:0000256" key="2">
    <source>
        <dbReference type="ARBA" id="ARBA00022741"/>
    </source>
</evidence>
<dbReference type="Proteomes" id="UP000195437">
    <property type="component" value="Chromosome"/>
</dbReference>
<keyword evidence="3 4" id="KW-0067">ATP-binding</keyword>
<dbReference type="InterPro" id="IPR052032">
    <property type="entry name" value="ATP-dep_AA_Ligase"/>
</dbReference>
<keyword evidence="2 4" id="KW-0547">Nucleotide-binding</keyword>
<dbReference type="AlphaFoldDB" id="A0A1Y0IL97"/>
<gene>
    <name evidence="6" type="ORF">CBW65_09985</name>
</gene>
<reference evidence="7" key="1">
    <citation type="submission" date="2017-05" db="EMBL/GenBank/DDBJ databases">
        <authorList>
            <person name="Sung H."/>
        </authorList>
    </citation>
    <scope>NUCLEOTIDE SEQUENCE [LARGE SCALE GENOMIC DNA]</scope>
    <source>
        <strain evidence="7">AR23208</strain>
    </source>
</reference>
<dbReference type="SUPFAM" id="SSF56059">
    <property type="entry name" value="Glutathione synthetase ATP-binding domain-like"/>
    <property type="match status" value="1"/>
</dbReference>
<organism evidence="6 7">
    <name type="scientific">Tumebacillus avium</name>
    <dbReference type="NCBI Taxonomy" id="1903704"/>
    <lineage>
        <taxon>Bacteria</taxon>
        <taxon>Bacillati</taxon>
        <taxon>Bacillota</taxon>
        <taxon>Bacilli</taxon>
        <taxon>Bacillales</taxon>
        <taxon>Alicyclobacillaceae</taxon>
        <taxon>Tumebacillus</taxon>
    </lineage>
</organism>
<dbReference type="PANTHER" id="PTHR43585">
    <property type="entry name" value="FUMIPYRROLE BIOSYNTHESIS PROTEIN C"/>
    <property type="match status" value="1"/>
</dbReference>
<dbReference type="GO" id="GO:0005524">
    <property type="term" value="F:ATP binding"/>
    <property type="evidence" value="ECO:0007669"/>
    <property type="project" value="UniProtKB-UniRule"/>
</dbReference>
<dbReference type="EMBL" id="CP021434">
    <property type="protein sequence ID" value="ARU61287.1"/>
    <property type="molecule type" value="Genomic_DNA"/>
</dbReference>
<dbReference type="PANTHER" id="PTHR43585:SF2">
    <property type="entry name" value="ATP-GRASP ENZYME FSQD"/>
    <property type="match status" value="1"/>
</dbReference>
<evidence type="ECO:0000256" key="1">
    <source>
        <dbReference type="ARBA" id="ARBA00022598"/>
    </source>
</evidence>
<dbReference type="PROSITE" id="PS50975">
    <property type="entry name" value="ATP_GRASP"/>
    <property type="match status" value="1"/>
</dbReference>
<proteinExistence type="predicted"/>
<dbReference type="Gene3D" id="3.30.470.20">
    <property type="entry name" value="ATP-grasp fold, B domain"/>
    <property type="match status" value="1"/>
</dbReference>
<name>A0A1Y0IL97_9BACL</name>
<dbReference type="InterPro" id="IPR011761">
    <property type="entry name" value="ATP-grasp"/>
</dbReference>
<keyword evidence="1" id="KW-0436">Ligase</keyword>
<dbReference type="Pfam" id="PF13535">
    <property type="entry name" value="ATP-grasp_4"/>
    <property type="match status" value="1"/>
</dbReference>
<dbReference type="GO" id="GO:0046872">
    <property type="term" value="F:metal ion binding"/>
    <property type="evidence" value="ECO:0007669"/>
    <property type="project" value="InterPro"/>
</dbReference>